<dbReference type="PROSITE" id="PS50893">
    <property type="entry name" value="ABC_TRANSPORTER_2"/>
    <property type="match status" value="1"/>
</dbReference>
<evidence type="ECO:0000313" key="7">
    <source>
        <dbReference type="Proteomes" id="UP000596427"/>
    </source>
</evidence>
<dbReference type="KEGG" id="xdi:EZH22_16055"/>
<dbReference type="RefSeq" id="WP_203191559.1">
    <property type="nucleotide sequence ID" value="NZ_CP063362.1"/>
</dbReference>
<evidence type="ECO:0000256" key="2">
    <source>
        <dbReference type="ARBA" id="ARBA00022448"/>
    </source>
</evidence>
<gene>
    <name evidence="6" type="ORF">EZH22_16055</name>
</gene>
<keyword evidence="2" id="KW-0813">Transport</keyword>
<dbReference type="Proteomes" id="UP000596427">
    <property type="component" value="Chromosome"/>
</dbReference>
<name>A0A974PJA7_9HYPH</name>
<proteinExistence type="inferred from homology"/>
<evidence type="ECO:0000259" key="5">
    <source>
        <dbReference type="PROSITE" id="PS50893"/>
    </source>
</evidence>
<organism evidence="6 7">
    <name type="scientific">Xanthobacter dioxanivorans</name>
    <dbReference type="NCBI Taxonomy" id="2528964"/>
    <lineage>
        <taxon>Bacteria</taxon>
        <taxon>Pseudomonadati</taxon>
        <taxon>Pseudomonadota</taxon>
        <taxon>Alphaproteobacteria</taxon>
        <taxon>Hyphomicrobiales</taxon>
        <taxon>Xanthobacteraceae</taxon>
        <taxon>Xanthobacter</taxon>
    </lineage>
</organism>
<dbReference type="InterPro" id="IPR027417">
    <property type="entry name" value="P-loop_NTPase"/>
</dbReference>
<dbReference type="SUPFAM" id="SSF52540">
    <property type="entry name" value="P-loop containing nucleoside triphosphate hydrolases"/>
    <property type="match status" value="1"/>
</dbReference>
<dbReference type="PANTHER" id="PTHR24220:SF86">
    <property type="entry name" value="ABC TRANSPORTER ABCH.1"/>
    <property type="match status" value="1"/>
</dbReference>
<evidence type="ECO:0000256" key="3">
    <source>
        <dbReference type="ARBA" id="ARBA00022741"/>
    </source>
</evidence>
<keyword evidence="4 6" id="KW-0067">ATP-binding</keyword>
<keyword evidence="7" id="KW-1185">Reference proteome</keyword>
<sequence>MLACRALEKSYATDRGPVHAMRGVDLDVAAGRYTTIIGRSGSGKSSLLAMIGGLSRPSAGRVVIEGVDIWALGRRDLARFRNRRVGHVFQFASLLPTLRALDNAALPLLLDGGHADAYDRATALLEELGLGAHLDAFPSEMSAGEQRRVAIARALIGEPALLLADEPTADLDEQTEREIIALLGRVHRERGTTLLLVTHNLALAAQADEVIHIADGMIVP</sequence>
<evidence type="ECO:0000313" key="6">
    <source>
        <dbReference type="EMBL" id="QRG04682.1"/>
    </source>
</evidence>
<dbReference type="GO" id="GO:0005886">
    <property type="term" value="C:plasma membrane"/>
    <property type="evidence" value="ECO:0007669"/>
    <property type="project" value="TreeGrafter"/>
</dbReference>
<dbReference type="GO" id="GO:0005524">
    <property type="term" value="F:ATP binding"/>
    <property type="evidence" value="ECO:0007669"/>
    <property type="project" value="UniProtKB-KW"/>
</dbReference>
<dbReference type="GO" id="GO:0022857">
    <property type="term" value="F:transmembrane transporter activity"/>
    <property type="evidence" value="ECO:0007669"/>
    <property type="project" value="TreeGrafter"/>
</dbReference>
<dbReference type="InterPro" id="IPR015854">
    <property type="entry name" value="ABC_transpr_LolD-like"/>
</dbReference>
<keyword evidence="3" id="KW-0547">Nucleotide-binding</keyword>
<dbReference type="InterPro" id="IPR003593">
    <property type="entry name" value="AAA+_ATPase"/>
</dbReference>
<dbReference type="GO" id="GO:0016887">
    <property type="term" value="F:ATP hydrolysis activity"/>
    <property type="evidence" value="ECO:0007669"/>
    <property type="project" value="InterPro"/>
</dbReference>
<dbReference type="SMART" id="SM00382">
    <property type="entry name" value="AAA"/>
    <property type="match status" value="1"/>
</dbReference>
<dbReference type="Pfam" id="PF00005">
    <property type="entry name" value="ABC_tran"/>
    <property type="match status" value="1"/>
</dbReference>
<evidence type="ECO:0000256" key="1">
    <source>
        <dbReference type="ARBA" id="ARBA00005417"/>
    </source>
</evidence>
<dbReference type="CDD" id="cd03255">
    <property type="entry name" value="ABC_MJ0796_LolCDE_FtsE"/>
    <property type="match status" value="1"/>
</dbReference>
<dbReference type="InterPro" id="IPR017871">
    <property type="entry name" value="ABC_transporter-like_CS"/>
</dbReference>
<dbReference type="InterPro" id="IPR017911">
    <property type="entry name" value="MacB-like_ATP-bd"/>
</dbReference>
<dbReference type="PROSITE" id="PS00211">
    <property type="entry name" value="ABC_TRANSPORTER_1"/>
    <property type="match status" value="1"/>
</dbReference>
<dbReference type="Gene3D" id="3.40.50.300">
    <property type="entry name" value="P-loop containing nucleotide triphosphate hydrolases"/>
    <property type="match status" value="1"/>
</dbReference>
<evidence type="ECO:0000256" key="4">
    <source>
        <dbReference type="ARBA" id="ARBA00022840"/>
    </source>
</evidence>
<dbReference type="InterPro" id="IPR003439">
    <property type="entry name" value="ABC_transporter-like_ATP-bd"/>
</dbReference>
<protein>
    <submittedName>
        <fullName evidence="6">ABC transporter ATP-binding protein</fullName>
    </submittedName>
</protein>
<accession>A0A974PJA7</accession>
<comment type="similarity">
    <text evidence="1">Belongs to the ABC transporter superfamily.</text>
</comment>
<dbReference type="EMBL" id="CP063362">
    <property type="protein sequence ID" value="QRG04682.1"/>
    <property type="molecule type" value="Genomic_DNA"/>
</dbReference>
<feature type="domain" description="ABC transporter" evidence="5">
    <location>
        <begin position="2"/>
        <end position="219"/>
    </location>
</feature>
<reference evidence="6 7" key="1">
    <citation type="submission" date="2020-10" db="EMBL/GenBank/DDBJ databases">
        <title>Degradation of 1,4-Dioxane by Xanthobacter sp. YN2, via a Novel Group-2 Soluble Di-Iron Monooxygenase.</title>
        <authorList>
            <person name="Ma F."/>
            <person name="Wang Y."/>
            <person name="Yang J."/>
            <person name="Guo H."/>
            <person name="Su D."/>
            <person name="Yu L."/>
        </authorList>
    </citation>
    <scope>NUCLEOTIDE SEQUENCE [LARGE SCALE GENOMIC DNA]</scope>
    <source>
        <strain evidence="6 7">YN2</strain>
    </source>
</reference>
<dbReference type="AlphaFoldDB" id="A0A974PJA7"/>
<dbReference type="PANTHER" id="PTHR24220">
    <property type="entry name" value="IMPORT ATP-BINDING PROTEIN"/>
    <property type="match status" value="1"/>
</dbReference>